<dbReference type="RefSeq" id="WP_229750503.1">
    <property type="nucleotide sequence ID" value="NZ_BMHP01000003.1"/>
</dbReference>
<proteinExistence type="predicted"/>
<evidence type="ECO:0000259" key="1">
    <source>
        <dbReference type="PROSITE" id="PS51186"/>
    </source>
</evidence>
<dbReference type="Gene3D" id="3.40.630.30">
    <property type="match status" value="1"/>
</dbReference>
<dbReference type="EMBL" id="BMHP01000003">
    <property type="protein sequence ID" value="GGD85288.1"/>
    <property type="molecule type" value="Genomic_DNA"/>
</dbReference>
<evidence type="ECO:0000313" key="2">
    <source>
        <dbReference type="EMBL" id="GGD85288.1"/>
    </source>
</evidence>
<dbReference type="InterPro" id="IPR016181">
    <property type="entry name" value="Acyl_CoA_acyltransferase"/>
</dbReference>
<dbReference type="Proteomes" id="UP000612456">
    <property type="component" value="Unassembled WGS sequence"/>
</dbReference>
<protein>
    <submittedName>
        <fullName evidence="2">N-acetyltransferase</fullName>
    </submittedName>
</protein>
<keyword evidence="3" id="KW-1185">Reference proteome</keyword>
<dbReference type="InterPro" id="IPR000182">
    <property type="entry name" value="GNAT_dom"/>
</dbReference>
<dbReference type="GO" id="GO:0016747">
    <property type="term" value="F:acyltransferase activity, transferring groups other than amino-acyl groups"/>
    <property type="evidence" value="ECO:0007669"/>
    <property type="project" value="InterPro"/>
</dbReference>
<name>A0A916ZB19_9BACL</name>
<gene>
    <name evidence="2" type="ORF">GCM10010911_49620</name>
</gene>
<evidence type="ECO:0000313" key="3">
    <source>
        <dbReference type="Proteomes" id="UP000612456"/>
    </source>
</evidence>
<dbReference type="AlphaFoldDB" id="A0A916ZB19"/>
<dbReference type="PROSITE" id="PS51186">
    <property type="entry name" value="GNAT"/>
    <property type="match status" value="1"/>
</dbReference>
<reference evidence="2" key="1">
    <citation type="journal article" date="2014" name="Int. J. Syst. Evol. Microbiol.">
        <title>Complete genome sequence of Corynebacterium casei LMG S-19264T (=DSM 44701T), isolated from a smear-ripened cheese.</title>
        <authorList>
            <consortium name="US DOE Joint Genome Institute (JGI-PGF)"/>
            <person name="Walter F."/>
            <person name="Albersmeier A."/>
            <person name="Kalinowski J."/>
            <person name="Ruckert C."/>
        </authorList>
    </citation>
    <scope>NUCLEOTIDE SEQUENCE</scope>
    <source>
        <strain evidence="2">CGMCC 1.15178</strain>
    </source>
</reference>
<accession>A0A916ZB19</accession>
<reference evidence="2" key="2">
    <citation type="submission" date="2020-09" db="EMBL/GenBank/DDBJ databases">
        <authorList>
            <person name="Sun Q."/>
            <person name="Zhou Y."/>
        </authorList>
    </citation>
    <scope>NUCLEOTIDE SEQUENCE</scope>
    <source>
        <strain evidence="2">CGMCC 1.15178</strain>
    </source>
</reference>
<comment type="caution">
    <text evidence="2">The sequence shown here is derived from an EMBL/GenBank/DDBJ whole genome shotgun (WGS) entry which is preliminary data.</text>
</comment>
<sequence length="273" mass="30600">MSMEVQQSIARRVESAETSTLFSRLNAIKNLEGNPEQVYIKPFGNATAFIVKGIPDPYFNSVRGLTSEDIDLLDDMIAFYRDHNMPCRFDIAPLVNADLMLKLAERGYYQYGFHSSLYGLPKKELPVPRNMDDGLSIRKLHESEFSLFGEIYTKAFKMPEFLAPSVTRNNYILKDIPGWHFYLASYQNLPAAIAVLNVQDGVGSLAAAATLPMFQGKGCHAALLAARIKESEELHCDFVIGQARFGSISQGNMERLGLRIAYTKSLWKEMPGD</sequence>
<feature type="domain" description="N-acetyltransferase" evidence="1">
    <location>
        <begin position="135"/>
        <end position="273"/>
    </location>
</feature>
<dbReference type="SUPFAM" id="SSF55729">
    <property type="entry name" value="Acyl-CoA N-acyltransferases (Nat)"/>
    <property type="match status" value="1"/>
</dbReference>
<organism evidence="2 3">
    <name type="scientific">Paenibacillus nasutitermitis</name>
    <dbReference type="NCBI Taxonomy" id="1652958"/>
    <lineage>
        <taxon>Bacteria</taxon>
        <taxon>Bacillati</taxon>
        <taxon>Bacillota</taxon>
        <taxon>Bacilli</taxon>
        <taxon>Bacillales</taxon>
        <taxon>Paenibacillaceae</taxon>
        <taxon>Paenibacillus</taxon>
    </lineage>
</organism>